<organism evidence="5 6">
    <name type="scientific">Candidatus Eubacterium avistercoris</name>
    <dbReference type="NCBI Taxonomy" id="2838567"/>
    <lineage>
        <taxon>Bacteria</taxon>
        <taxon>Bacillati</taxon>
        <taxon>Bacillota</taxon>
        <taxon>Clostridia</taxon>
        <taxon>Eubacteriales</taxon>
        <taxon>Eubacteriaceae</taxon>
        <taxon>Eubacterium</taxon>
    </lineage>
</organism>
<evidence type="ECO:0000313" key="5">
    <source>
        <dbReference type="EMBL" id="HIZ08195.1"/>
    </source>
</evidence>
<dbReference type="AlphaFoldDB" id="A0A9D2D436"/>
<dbReference type="InterPro" id="IPR023576">
    <property type="entry name" value="UbiE/COQ5_MeTrFase_CS"/>
</dbReference>
<dbReference type="PANTHER" id="PTHR43591:SF24">
    <property type="entry name" value="2-METHOXY-6-POLYPRENYL-1,4-BENZOQUINOL METHYLASE, MITOCHONDRIAL"/>
    <property type="match status" value="1"/>
</dbReference>
<keyword evidence="1 4" id="KW-0489">Methyltransferase</keyword>
<accession>A0A9D2D436</accession>
<dbReference type="PROSITE" id="PS01184">
    <property type="entry name" value="UBIE_2"/>
    <property type="match status" value="1"/>
</dbReference>
<keyword evidence="4" id="KW-0474">Menaquinone biosynthesis</keyword>
<feature type="binding site" evidence="4">
    <location>
        <position position="59"/>
    </location>
    <ligand>
        <name>S-adenosyl-L-methionine</name>
        <dbReference type="ChEBI" id="CHEBI:59789"/>
    </ligand>
</feature>
<gene>
    <name evidence="5" type="primary">ubiE</name>
    <name evidence="4" type="synonym">menG</name>
    <name evidence="5" type="ORF">IAA08_09695</name>
</gene>
<sequence length="241" mass="27793">MKPPKKTKKVYDVFQNISENYDIMNDVISFGMHRIWKLRAAQEIRRRNCRHILDLCCGTGDMTFLLAKENKQAMVTGVDFSGKMLEVAKERHSRNGLVNVEFVKASAEFLPYRDAHFDCVVISFGLRNMADYEKVLRQIFRVLKPGGWIYCLDSSYPENERIRPYYRLYFKYAMPAMAKILTGKGKEYKWLSDSTEQFLSKGELAYLMMKCGFVHVGYMEHLLGAAACHRGQKPSPGTGAR</sequence>
<comment type="similarity">
    <text evidence="4">Belongs to the class I-like SAM-binding methyltransferase superfamily. MenG/UbiE family.</text>
</comment>
<dbReference type="EMBL" id="DXCH01000264">
    <property type="protein sequence ID" value="HIZ08195.1"/>
    <property type="molecule type" value="Genomic_DNA"/>
</dbReference>
<name>A0A9D2D436_9FIRM</name>
<dbReference type="InterPro" id="IPR029063">
    <property type="entry name" value="SAM-dependent_MTases_sf"/>
</dbReference>
<protein>
    <recommendedName>
        <fullName evidence="4">Demethylmenaquinone methyltransferase</fullName>
        <ecNumber evidence="4">2.1.1.163</ecNumber>
    </recommendedName>
</protein>
<feature type="binding site" evidence="4">
    <location>
        <position position="79"/>
    </location>
    <ligand>
        <name>S-adenosyl-L-methionine</name>
        <dbReference type="ChEBI" id="CHEBI:59789"/>
    </ligand>
</feature>
<dbReference type="EC" id="2.1.1.163" evidence="4"/>
<evidence type="ECO:0000313" key="6">
    <source>
        <dbReference type="Proteomes" id="UP000824024"/>
    </source>
</evidence>
<dbReference type="HAMAP" id="MF_01813">
    <property type="entry name" value="MenG_UbiE_methyltr"/>
    <property type="match status" value="1"/>
</dbReference>
<dbReference type="Pfam" id="PF01209">
    <property type="entry name" value="Ubie_methyltran"/>
    <property type="match status" value="1"/>
</dbReference>
<dbReference type="NCBIfam" id="NF001244">
    <property type="entry name" value="PRK00216.1-5"/>
    <property type="match status" value="1"/>
</dbReference>
<dbReference type="PANTHER" id="PTHR43591">
    <property type="entry name" value="METHYLTRANSFERASE"/>
    <property type="match status" value="1"/>
</dbReference>
<reference evidence="5" key="1">
    <citation type="journal article" date="2021" name="PeerJ">
        <title>Extensive microbial diversity within the chicken gut microbiome revealed by metagenomics and culture.</title>
        <authorList>
            <person name="Gilroy R."/>
            <person name="Ravi A."/>
            <person name="Getino M."/>
            <person name="Pursley I."/>
            <person name="Horton D.L."/>
            <person name="Alikhan N.F."/>
            <person name="Baker D."/>
            <person name="Gharbi K."/>
            <person name="Hall N."/>
            <person name="Watson M."/>
            <person name="Adriaenssens E.M."/>
            <person name="Foster-Nyarko E."/>
            <person name="Jarju S."/>
            <person name="Secka A."/>
            <person name="Antonio M."/>
            <person name="Oren A."/>
            <person name="Chaudhuri R.R."/>
            <person name="La Ragione R."/>
            <person name="Hildebrand F."/>
            <person name="Pallen M.J."/>
        </authorList>
    </citation>
    <scope>NUCLEOTIDE SEQUENCE</scope>
    <source>
        <strain evidence="5">CHK192-9172</strain>
    </source>
</reference>
<keyword evidence="3 4" id="KW-0949">S-adenosyl-L-methionine</keyword>
<dbReference type="Gene3D" id="3.40.50.150">
    <property type="entry name" value="Vaccinia Virus protein VP39"/>
    <property type="match status" value="1"/>
</dbReference>
<dbReference type="GO" id="GO:0009234">
    <property type="term" value="P:menaquinone biosynthetic process"/>
    <property type="evidence" value="ECO:0007669"/>
    <property type="project" value="UniProtKB-UniRule"/>
</dbReference>
<dbReference type="PROSITE" id="PS01183">
    <property type="entry name" value="UBIE_1"/>
    <property type="match status" value="1"/>
</dbReference>
<comment type="caution">
    <text evidence="4">Lacks conserved residue(s) required for the propagation of feature annotation.</text>
</comment>
<keyword evidence="2 4" id="KW-0808">Transferase</keyword>
<dbReference type="GO" id="GO:0043770">
    <property type="term" value="F:demethylmenaquinone methyltransferase activity"/>
    <property type="evidence" value="ECO:0007669"/>
    <property type="project" value="UniProtKB-UniRule"/>
</dbReference>
<reference evidence="5" key="2">
    <citation type="submission" date="2021-04" db="EMBL/GenBank/DDBJ databases">
        <authorList>
            <person name="Gilroy R."/>
        </authorList>
    </citation>
    <scope>NUCLEOTIDE SEQUENCE</scope>
    <source>
        <strain evidence="5">CHK192-9172</strain>
    </source>
</reference>
<dbReference type="CDD" id="cd02440">
    <property type="entry name" value="AdoMet_MTases"/>
    <property type="match status" value="1"/>
</dbReference>
<comment type="function">
    <text evidence="4">Methyltransferase required for the conversion of demethylmenaquinol (DMKH2) to menaquinol (MKH2).</text>
</comment>
<dbReference type="GO" id="GO:0032259">
    <property type="term" value="P:methylation"/>
    <property type="evidence" value="ECO:0007669"/>
    <property type="project" value="UniProtKB-KW"/>
</dbReference>
<dbReference type="PROSITE" id="PS51608">
    <property type="entry name" value="SAM_MT_UBIE"/>
    <property type="match status" value="1"/>
</dbReference>
<comment type="pathway">
    <text evidence="4">Quinol/quinone metabolism; menaquinone biosynthesis; menaquinol from 1,4-dihydroxy-2-naphthoate: step 2/2.</text>
</comment>
<comment type="catalytic activity">
    <reaction evidence="4">
        <text>a 2-demethylmenaquinol + S-adenosyl-L-methionine = a menaquinol + S-adenosyl-L-homocysteine + H(+)</text>
        <dbReference type="Rhea" id="RHEA:42640"/>
        <dbReference type="Rhea" id="RHEA-COMP:9539"/>
        <dbReference type="Rhea" id="RHEA-COMP:9563"/>
        <dbReference type="ChEBI" id="CHEBI:15378"/>
        <dbReference type="ChEBI" id="CHEBI:18151"/>
        <dbReference type="ChEBI" id="CHEBI:55437"/>
        <dbReference type="ChEBI" id="CHEBI:57856"/>
        <dbReference type="ChEBI" id="CHEBI:59789"/>
        <dbReference type="EC" id="2.1.1.163"/>
    </reaction>
</comment>
<evidence type="ECO:0000256" key="2">
    <source>
        <dbReference type="ARBA" id="ARBA00022679"/>
    </source>
</evidence>
<proteinExistence type="inferred from homology"/>
<comment type="caution">
    <text evidence="5">The sequence shown here is derived from an EMBL/GenBank/DDBJ whole genome shotgun (WGS) entry which is preliminary data.</text>
</comment>
<evidence type="ECO:0000256" key="3">
    <source>
        <dbReference type="ARBA" id="ARBA00022691"/>
    </source>
</evidence>
<dbReference type="InterPro" id="IPR004033">
    <property type="entry name" value="UbiE/COQ5_MeTrFase"/>
</dbReference>
<feature type="binding site" evidence="4">
    <location>
        <position position="123"/>
    </location>
    <ligand>
        <name>S-adenosyl-L-methionine</name>
        <dbReference type="ChEBI" id="CHEBI:59789"/>
    </ligand>
</feature>
<evidence type="ECO:0000256" key="1">
    <source>
        <dbReference type="ARBA" id="ARBA00022603"/>
    </source>
</evidence>
<dbReference type="NCBIfam" id="TIGR01934">
    <property type="entry name" value="MenG_MenH_UbiE"/>
    <property type="match status" value="1"/>
</dbReference>
<dbReference type="SUPFAM" id="SSF53335">
    <property type="entry name" value="S-adenosyl-L-methionine-dependent methyltransferases"/>
    <property type="match status" value="1"/>
</dbReference>
<evidence type="ECO:0000256" key="4">
    <source>
        <dbReference type="HAMAP-Rule" id="MF_01813"/>
    </source>
</evidence>
<dbReference type="Proteomes" id="UP000824024">
    <property type="component" value="Unassembled WGS sequence"/>
</dbReference>